<name>A0AA37LRA5_9PEZI</name>
<evidence type="ECO:0000256" key="1">
    <source>
        <dbReference type="SAM" id="MobiDB-lite"/>
    </source>
</evidence>
<evidence type="ECO:0000313" key="3">
    <source>
        <dbReference type="EMBL" id="GJC82495.1"/>
    </source>
</evidence>
<proteinExistence type="predicted"/>
<dbReference type="PROSITE" id="PS00845">
    <property type="entry name" value="CAP_GLY_1"/>
    <property type="match status" value="1"/>
</dbReference>
<gene>
    <name evidence="3" type="ORF">ColLi_05333</name>
</gene>
<sequence length="241" mass="26235">MSDLAVGQTVRLPDGRTGIVRFVGNTHFASGDWVGVELEDDSGKNDGSVQGERYFDCSMGHGMFVRPTTLVITAQAPAAAAKPARRPSRPSSFNPGAGRTASDTGLTKRMSLNAPSPSPGPKAPRPPSILRVITDQVTNKTARISNFEFCAITNHHTFEHPYTGSRGEGTARRWSIPHLHGPSSNACIQNYPAALDIFSTDKTHTGETYKRSTFHDWPGDDLCQKAICRLGRREECSGQRR</sequence>
<dbReference type="PROSITE" id="PS50245">
    <property type="entry name" value="CAP_GLY_2"/>
    <property type="match status" value="1"/>
</dbReference>
<comment type="caution">
    <text evidence="3">The sequence shown here is derived from an EMBL/GenBank/DDBJ whole genome shotgun (WGS) entry which is preliminary data.</text>
</comment>
<reference evidence="3 4" key="1">
    <citation type="submission" date="2021-07" db="EMBL/GenBank/DDBJ databases">
        <title>Genome data of Colletotrichum spaethianum.</title>
        <authorList>
            <person name="Utami Y.D."/>
            <person name="Hiruma K."/>
        </authorList>
    </citation>
    <scope>NUCLEOTIDE SEQUENCE [LARGE SCALE GENOMIC DNA]</scope>
    <source>
        <strain evidence="3 4">MAFF 242679</strain>
    </source>
</reference>
<feature type="domain" description="CAP-Gly" evidence="2">
    <location>
        <begin position="24"/>
        <end position="66"/>
    </location>
</feature>
<dbReference type="SUPFAM" id="SSF74924">
    <property type="entry name" value="Cap-Gly domain"/>
    <property type="match status" value="1"/>
</dbReference>
<dbReference type="AlphaFoldDB" id="A0AA37LRA5"/>
<dbReference type="Pfam" id="PF01302">
    <property type="entry name" value="CAP_GLY"/>
    <property type="match status" value="1"/>
</dbReference>
<dbReference type="Gene3D" id="2.30.30.190">
    <property type="entry name" value="CAP Gly-rich-like domain"/>
    <property type="match status" value="1"/>
</dbReference>
<evidence type="ECO:0000259" key="2">
    <source>
        <dbReference type="PROSITE" id="PS50245"/>
    </source>
</evidence>
<dbReference type="InterPro" id="IPR036859">
    <property type="entry name" value="CAP-Gly_dom_sf"/>
</dbReference>
<protein>
    <submittedName>
        <fullName evidence="3">Dynactin, isoform</fullName>
    </submittedName>
</protein>
<accession>A0AA37LRA5</accession>
<dbReference type="SMART" id="SM01052">
    <property type="entry name" value="CAP_GLY"/>
    <property type="match status" value="1"/>
</dbReference>
<dbReference type="PANTHER" id="PTHR18916">
    <property type="entry name" value="DYNACTIN 1-RELATED MICROTUBULE-BINDING"/>
    <property type="match status" value="1"/>
</dbReference>
<dbReference type="Proteomes" id="UP001055172">
    <property type="component" value="Unassembled WGS sequence"/>
</dbReference>
<evidence type="ECO:0000313" key="4">
    <source>
        <dbReference type="Proteomes" id="UP001055172"/>
    </source>
</evidence>
<feature type="region of interest" description="Disordered" evidence="1">
    <location>
        <begin position="76"/>
        <end position="128"/>
    </location>
</feature>
<feature type="compositionally biased region" description="Pro residues" evidence="1">
    <location>
        <begin position="116"/>
        <end position="127"/>
    </location>
</feature>
<dbReference type="EMBL" id="BPPX01000009">
    <property type="protein sequence ID" value="GJC82495.1"/>
    <property type="molecule type" value="Genomic_DNA"/>
</dbReference>
<organism evidence="3 4">
    <name type="scientific">Colletotrichum liriopes</name>
    <dbReference type="NCBI Taxonomy" id="708192"/>
    <lineage>
        <taxon>Eukaryota</taxon>
        <taxon>Fungi</taxon>
        <taxon>Dikarya</taxon>
        <taxon>Ascomycota</taxon>
        <taxon>Pezizomycotina</taxon>
        <taxon>Sordariomycetes</taxon>
        <taxon>Hypocreomycetidae</taxon>
        <taxon>Glomerellales</taxon>
        <taxon>Glomerellaceae</taxon>
        <taxon>Colletotrichum</taxon>
        <taxon>Colletotrichum spaethianum species complex</taxon>
    </lineage>
</organism>
<keyword evidence="4" id="KW-1185">Reference proteome</keyword>
<dbReference type="InterPro" id="IPR000938">
    <property type="entry name" value="CAP-Gly_domain"/>
</dbReference>